<evidence type="ECO:0000313" key="2">
    <source>
        <dbReference type="Proteomes" id="UP000223891"/>
    </source>
</evidence>
<dbReference type="InterPro" id="IPR052637">
    <property type="entry name" value="KLHDC3-like"/>
</dbReference>
<dbReference type="Proteomes" id="UP000223891">
    <property type="component" value="Segment"/>
</dbReference>
<dbReference type="EMBL" id="KU574722">
    <property type="protein sequence ID" value="AMM44117.1"/>
    <property type="molecule type" value="Genomic_DNA"/>
</dbReference>
<proteinExistence type="predicted"/>
<protein>
    <submittedName>
        <fullName evidence="1">Kelch-like protein</fullName>
    </submittedName>
</protein>
<dbReference type="SMART" id="SM00612">
    <property type="entry name" value="Kelch"/>
    <property type="match status" value="1"/>
</dbReference>
<organism evidence="1 2">
    <name type="scientific">Pectobacterium phage vB_PcaM_CBB</name>
    <dbReference type="NCBI Taxonomy" id="2772511"/>
    <lineage>
        <taxon>Viruses</taxon>
        <taxon>Duplodnaviria</taxon>
        <taxon>Heunggongvirae</taxon>
        <taxon>Uroviricota</taxon>
        <taxon>Caudoviricetes</taxon>
        <taxon>Mimasvirus</taxon>
        <taxon>Mimasvirus CBB</taxon>
    </lineage>
</organism>
<keyword evidence="2" id="KW-1185">Reference proteome</keyword>
<dbReference type="GO" id="GO:0003682">
    <property type="term" value="F:chromatin binding"/>
    <property type="evidence" value="ECO:0007669"/>
    <property type="project" value="InterPro"/>
</dbReference>
<dbReference type="InterPro" id="IPR006652">
    <property type="entry name" value="Kelch_1"/>
</dbReference>
<dbReference type="Pfam" id="PF24681">
    <property type="entry name" value="Kelch_KLHDC2_KLHL20_DRC7"/>
    <property type="match status" value="1"/>
</dbReference>
<accession>A0A1L2CVU1</accession>
<gene>
    <name evidence="1" type="ORF">CBB_554</name>
</gene>
<dbReference type="InterPro" id="IPR015915">
    <property type="entry name" value="Kelch-typ_b-propeller"/>
</dbReference>
<sequence>MLPFSIVSAYGNSAPGIIDGDMEVVEPQGITLGGTQLYGHMVCSVQSDIYICGGWNGTQVTNNLYRYSTIDNTMHQLSSMPEVLYGTTSTYYNSHIYLYGGVKDSNGTQVSDKLYRYSIESDTWDVIVTTNSPGKLSQAMIYFVNIGETNYFYIWAADLYNGMYRIDISTWTWEELTFPPLKLSYSTGTAYNNYKLYGIGNSNLYIYDMLSDTWSTASLGTSELNNSMLCADSRYLYSYNNGKYRILKDIEGNLYVTISKIITVR</sequence>
<dbReference type="SUPFAM" id="SSF117281">
    <property type="entry name" value="Kelch motif"/>
    <property type="match status" value="1"/>
</dbReference>
<dbReference type="PANTHER" id="PTHR46461:SF2">
    <property type="entry name" value="ATTRACTIN"/>
    <property type="match status" value="1"/>
</dbReference>
<evidence type="ECO:0000313" key="1">
    <source>
        <dbReference type="EMBL" id="AMM44117.1"/>
    </source>
</evidence>
<dbReference type="Gene3D" id="2.120.10.80">
    <property type="entry name" value="Kelch-type beta propeller"/>
    <property type="match status" value="1"/>
</dbReference>
<dbReference type="PANTHER" id="PTHR46461">
    <property type="entry name" value="KELCH DOMAIN-CONTAINING PROTEIN 3"/>
    <property type="match status" value="1"/>
</dbReference>
<name>A0A1L2CVU1_9CAUD</name>
<reference evidence="2" key="1">
    <citation type="submission" date="2016-01" db="EMBL/GenBank/DDBJ databases">
        <title>Isolation and Characterization of Enterobacteria phage CBB.</title>
        <authorList>
            <person name="Buttimer C.T.H."/>
            <person name="Hendrix H."/>
            <person name="Alexandre H."/>
            <person name="O'Mahony J."/>
            <person name="Lavigne R."/>
            <person name="Coffey A."/>
        </authorList>
    </citation>
    <scope>NUCLEOTIDE SEQUENCE [LARGE SCALE GENOMIC DNA]</scope>
</reference>